<evidence type="ECO:0000313" key="10">
    <source>
        <dbReference type="EMBL" id="PTL59229.1"/>
    </source>
</evidence>
<dbReference type="SUPFAM" id="SSF54211">
    <property type="entry name" value="Ribosomal protein S5 domain 2-like"/>
    <property type="match status" value="1"/>
</dbReference>
<dbReference type="RefSeq" id="WP_107567665.1">
    <property type="nucleotide sequence ID" value="NZ_PYYB01000001.1"/>
</dbReference>
<proteinExistence type="inferred from homology"/>
<dbReference type="NCBIfam" id="TIGR00188">
    <property type="entry name" value="rnpA"/>
    <property type="match status" value="1"/>
</dbReference>
<dbReference type="GO" id="GO:0001682">
    <property type="term" value="P:tRNA 5'-leader removal"/>
    <property type="evidence" value="ECO:0007669"/>
    <property type="project" value="UniProtKB-UniRule"/>
</dbReference>
<keyword evidence="2 7" id="KW-0819">tRNA processing</keyword>
<dbReference type="GO" id="GO:0000049">
    <property type="term" value="F:tRNA binding"/>
    <property type="evidence" value="ECO:0007669"/>
    <property type="project" value="UniProtKB-UniRule"/>
</dbReference>
<dbReference type="PANTHER" id="PTHR33992">
    <property type="entry name" value="RIBONUCLEASE P PROTEIN COMPONENT"/>
    <property type="match status" value="1"/>
</dbReference>
<accession>A0A2T4UJ24</accession>
<organism evidence="10 11">
    <name type="scientific">Paraconexibacter algicola</name>
    <dbReference type="NCBI Taxonomy" id="2133960"/>
    <lineage>
        <taxon>Bacteria</taxon>
        <taxon>Bacillati</taxon>
        <taxon>Actinomycetota</taxon>
        <taxon>Thermoleophilia</taxon>
        <taxon>Solirubrobacterales</taxon>
        <taxon>Paraconexibacteraceae</taxon>
        <taxon>Paraconexibacter</taxon>
    </lineage>
</organism>
<dbReference type="GO" id="GO:0004526">
    <property type="term" value="F:ribonuclease P activity"/>
    <property type="evidence" value="ECO:0007669"/>
    <property type="project" value="UniProtKB-UniRule"/>
</dbReference>
<dbReference type="InterPro" id="IPR020568">
    <property type="entry name" value="Ribosomal_Su5_D2-typ_SF"/>
</dbReference>
<dbReference type="InterPro" id="IPR000100">
    <property type="entry name" value="RNase_P"/>
</dbReference>
<evidence type="ECO:0000256" key="9">
    <source>
        <dbReference type="SAM" id="MobiDB-lite"/>
    </source>
</evidence>
<dbReference type="Pfam" id="PF00825">
    <property type="entry name" value="Ribonuclease_P"/>
    <property type="match status" value="1"/>
</dbReference>
<keyword evidence="11" id="KW-1185">Reference proteome</keyword>
<keyword evidence="3 7" id="KW-0540">Nuclease</keyword>
<reference evidence="10 11" key="1">
    <citation type="submission" date="2018-03" db="EMBL/GenBank/DDBJ databases">
        <title>Aquarubrobacter algicola gen. nov., sp. nov., a novel actinobacterium isolated from shallow eutrophic lake during the end of cyanobacterial harmful algal blooms.</title>
        <authorList>
            <person name="Chun S.J."/>
        </authorList>
    </citation>
    <scope>NUCLEOTIDE SEQUENCE [LARGE SCALE GENOMIC DNA]</scope>
    <source>
        <strain evidence="10 11">Seoho-28</strain>
    </source>
</reference>
<dbReference type="Gene3D" id="3.30.230.10">
    <property type="match status" value="1"/>
</dbReference>
<gene>
    <name evidence="7 10" type="primary">rnpA</name>
    <name evidence="10" type="ORF">C7Y72_05970</name>
</gene>
<comment type="caution">
    <text evidence="10">The sequence shown here is derived from an EMBL/GenBank/DDBJ whole genome shotgun (WGS) entry which is preliminary data.</text>
</comment>
<dbReference type="InterPro" id="IPR020539">
    <property type="entry name" value="RNase_P_CS"/>
</dbReference>
<dbReference type="AlphaFoldDB" id="A0A2T4UJ24"/>
<dbReference type="OrthoDB" id="196964at2"/>
<comment type="subunit">
    <text evidence="7">Consists of a catalytic RNA component (M1 or rnpB) and a protein subunit.</text>
</comment>
<comment type="function">
    <text evidence="1 7">RNaseP catalyzes the removal of the 5'-leader sequence from pre-tRNA to produce the mature 5'-terminus. It can also cleave other RNA substrates such as 4.5S RNA. The protein component plays an auxiliary but essential role in vivo by binding to the 5'-leader sequence and broadening the substrate specificity of the ribozyme.</text>
</comment>
<keyword evidence="5 7" id="KW-0378">Hydrolase</keyword>
<name>A0A2T4UJ24_9ACTN</name>
<dbReference type="InterPro" id="IPR014721">
    <property type="entry name" value="Ribsml_uS5_D2-typ_fold_subgr"/>
</dbReference>
<dbReference type="PANTHER" id="PTHR33992:SF1">
    <property type="entry name" value="RIBONUCLEASE P PROTEIN COMPONENT"/>
    <property type="match status" value="1"/>
</dbReference>
<evidence type="ECO:0000256" key="3">
    <source>
        <dbReference type="ARBA" id="ARBA00022722"/>
    </source>
</evidence>
<protein>
    <recommendedName>
        <fullName evidence="7 8">Ribonuclease P protein component</fullName>
        <shortName evidence="7">RNase P protein</shortName>
        <shortName evidence="7">RNaseP protein</shortName>
        <ecNumber evidence="7 8">3.1.26.5</ecNumber>
    </recommendedName>
    <alternativeName>
        <fullName evidence="7">Protein C5</fullName>
    </alternativeName>
</protein>
<dbReference type="GO" id="GO:0042781">
    <property type="term" value="F:3'-tRNA processing endoribonuclease activity"/>
    <property type="evidence" value="ECO:0007669"/>
    <property type="project" value="TreeGrafter"/>
</dbReference>
<dbReference type="PROSITE" id="PS00648">
    <property type="entry name" value="RIBONUCLEASE_P"/>
    <property type="match status" value="1"/>
</dbReference>
<evidence type="ECO:0000256" key="1">
    <source>
        <dbReference type="ARBA" id="ARBA00002663"/>
    </source>
</evidence>
<evidence type="ECO:0000256" key="2">
    <source>
        <dbReference type="ARBA" id="ARBA00022694"/>
    </source>
</evidence>
<sequence>MAQTPGSGGRRSKRGRLSRSAEFDRVFRSGRSHGGRYLVLYTFPRGADPAAGEELQAEPRLGLSVSRKVGGAVDRNLVKRLLREAFVTESQRLPAGVDVVVVARPEARELAEREGLAGMRRELGELVGKAAGPATD</sequence>
<dbReference type="Proteomes" id="UP000240739">
    <property type="component" value="Unassembled WGS sequence"/>
</dbReference>
<evidence type="ECO:0000256" key="4">
    <source>
        <dbReference type="ARBA" id="ARBA00022759"/>
    </source>
</evidence>
<comment type="catalytic activity">
    <reaction evidence="7">
        <text>Endonucleolytic cleavage of RNA, removing 5'-extranucleotides from tRNA precursor.</text>
        <dbReference type="EC" id="3.1.26.5"/>
    </reaction>
</comment>
<dbReference type="EC" id="3.1.26.5" evidence="7 8"/>
<keyword evidence="4 7" id="KW-0255">Endonuclease</keyword>
<feature type="region of interest" description="Disordered" evidence="9">
    <location>
        <begin position="1"/>
        <end position="20"/>
    </location>
</feature>
<comment type="similarity">
    <text evidence="7">Belongs to the RnpA family.</text>
</comment>
<dbReference type="GO" id="GO:0030677">
    <property type="term" value="C:ribonuclease P complex"/>
    <property type="evidence" value="ECO:0007669"/>
    <property type="project" value="TreeGrafter"/>
</dbReference>
<dbReference type="HAMAP" id="MF_00227">
    <property type="entry name" value="RNase_P"/>
    <property type="match status" value="1"/>
</dbReference>
<keyword evidence="6 7" id="KW-0694">RNA-binding</keyword>
<evidence type="ECO:0000256" key="8">
    <source>
        <dbReference type="NCBIfam" id="TIGR00188"/>
    </source>
</evidence>
<evidence type="ECO:0000313" key="11">
    <source>
        <dbReference type="Proteomes" id="UP000240739"/>
    </source>
</evidence>
<dbReference type="EMBL" id="PYYB01000001">
    <property type="protein sequence ID" value="PTL59229.1"/>
    <property type="molecule type" value="Genomic_DNA"/>
</dbReference>
<evidence type="ECO:0000256" key="6">
    <source>
        <dbReference type="ARBA" id="ARBA00022884"/>
    </source>
</evidence>
<evidence type="ECO:0000256" key="5">
    <source>
        <dbReference type="ARBA" id="ARBA00022801"/>
    </source>
</evidence>
<evidence type="ECO:0000256" key="7">
    <source>
        <dbReference type="HAMAP-Rule" id="MF_00227"/>
    </source>
</evidence>